<proteinExistence type="inferred from homology"/>
<evidence type="ECO:0000256" key="7">
    <source>
        <dbReference type="ARBA" id="ARBA00022759"/>
    </source>
</evidence>
<dbReference type="GO" id="GO:0043822">
    <property type="term" value="F:ribonuclease M5 activity"/>
    <property type="evidence" value="ECO:0007669"/>
    <property type="project" value="UniProtKB-UniRule"/>
</dbReference>
<dbReference type="GO" id="GO:0019843">
    <property type="term" value="F:rRNA binding"/>
    <property type="evidence" value="ECO:0007669"/>
    <property type="project" value="UniProtKB-KW"/>
</dbReference>
<reference evidence="14 15" key="1">
    <citation type="submission" date="2018-07" db="EMBL/GenBank/DDBJ databases">
        <authorList>
            <person name="Feyereisen M."/>
        </authorList>
    </citation>
    <scope>NUCLEOTIDE SEQUENCE [LARGE SCALE GENOMIC DNA]</scope>
    <source>
        <strain evidence="14 15">UCCLBBS449</strain>
    </source>
</reference>
<evidence type="ECO:0000256" key="10">
    <source>
        <dbReference type="ARBA" id="ARBA00022884"/>
    </source>
</evidence>
<comment type="similarity">
    <text evidence="11">Belongs to the ribonuclease M5 family.</text>
</comment>
<sequence>MRPPRLKTQRSFIRLKKIKEVLVVEGKDDTKQINRAVNADTIETRGSAIDDDTLTLIQKLADQRGVIIFTDPDFSGEKIRKIVAEAVPNAKHAFLPKAAGRPEKAGGSLGVEHASPDAIRAALDHVYTETTAAPTLITHDDLLAAGLIGGAGAKARREQLGEILQIGYVNGKQLEKRLRMFGIQPADFAAALQQVREKEQSYDK</sequence>
<dbReference type="InterPro" id="IPR025156">
    <property type="entry name" value="RNase_M5_C"/>
</dbReference>
<keyword evidence="9" id="KW-0460">Magnesium</keyword>
<keyword evidence="10 11" id="KW-0694">RNA-binding</keyword>
<keyword evidence="3 11" id="KW-0698">rRNA processing</keyword>
<dbReference type="InterPro" id="IPR004466">
    <property type="entry name" value="RNase_M5"/>
</dbReference>
<evidence type="ECO:0000256" key="11">
    <source>
        <dbReference type="HAMAP-Rule" id="MF_01469"/>
    </source>
</evidence>
<evidence type="ECO:0000256" key="4">
    <source>
        <dbReference type="ARBA" id="ARBA00022722"/>
    </source>
</evidence>
<evidence type="ECO:0000256" key="5">
    <source>
        <dbReference type="ARBA" id="ARBA00022723"/>
    </source>
</evidence>
<comment type="function">
    <text evidence="11">Required for correct processing of both the 5' and 3' ends of 5S rRNA precursor. Cleaves both sides of a double-stranded region yielding mature 5S rRNA in one step.</text>
</comment>
<dbReference type="GO" id="GO:0046872">
    <property type="term" value="F:metal ion binding"/>
    <property type="evidence" value="ECO:0007669"/>
    <property type="project" value="UniProtKB-KW"/>
</dbReference>
<dbReference type="EC" id="3.1.26.8" evidence="11 12"/>
<comment type="catalytic activity">
    <reaction evidence="11">
        <text>Endonucleolytic cleavage of RNA, removing 21 and 42 nucleotides, respectively, from the 5'- and 3'-termini of a 5S-rRNA precursor.</text>
        <dbReference type="EC" id="3.1.26.8"/>
    </reaction>
</comment>
<dbReference type="PANTHER" id="PTHR39156">
    <property type="entry name" value="RIBONUCLEASE M5"/>
    <property type="match status" value="1"/>
</dbReference>
<dbReference type="PROSITE" id="PS50880">
    <property type="entry name" value="TOPRIM"/>
    <property type="match status" value="1"/>
</dbReference>
<keyword evidence="4 11" id="KW-0540">Nuclease</keyword>
<dbReference type="SUPFAM" id="SSF110455">
    <property type="entry name" value="Toprim domain"/>
    <property type="match status" value="1"/>
</dbReference>
<name>A0A5B7XXU0_LEVBR</name>
<keyword evidence="7 11" id="KW-0255">Endonuclease</keyword>
<dbReference type="EMBL" id="CP031198">
    <property type="protein sequence ID" value="QCZ52488.1"/>
    <property type="molecule type" value="Genomic_DNA"/>
</dbReference>
<keyword evidence="2 11" id="KW-0690">Ribosome biogenesis</keyword>
<dbReference type="Gene3D" id="3.40.1360.10">
    <property type="match status" value="1"/>
</dbReference>
<comment type="subcellular location">
    <subcellularLocation>
        <location evidence="11">Cytoplasm</location>
    </subcellularLocation>
</comment>
<dbReference type="HAMAP" id="MF_01469">
    <property type="entry name" value="RNase_M5"/>
    <property type="match status" value="1"/>
</dbReference>
<evidence type="ECO:0000256" key="2">
    <source>
        <dbReference type="ARBA" id="ARBA00022517"/>
    </source>
</evidence>
<evidence type="ECO:0000256" key="12">
    <source>
        <dbReference type="NCBIfam" id="TIGR00334"/>
    </source>
</evidence>
<dbReference type="InterPro" id="IPR034141">
    <property type="entry name" value="TOPRIM_RNase_M5-like"/>
</dbReference>
<feature type="domain" description="Toprim" evidence="13">
    <location>
        <begin position="19"/>
        <end position="102"/>
    </location>
</feature>
<gene>
    <name evidence="11" type="primary">rnmV</name>
    <name evidence="14" type="ORF">UCCLBBS449_0508</name>
</gene>
<keyword evidence="6 11" id="KW-0699">rRNA-binding</keyword>
<evidence type="ECO:0000256" key="3">
    <source>
        <dbReference type="ARBA" id="ARBA00022552"/>
    </source>
</evidence>
<keyword evidence="8 11" id="KW-0378">Hydrolase</keyword>
<evidence type="ECO:0000256" key="6">
    <source>
        <dbReference type="ARBA" id="ARBA00022730"/>
    </source>
</evidence>
<evidence type="ECO:0000313" key="14">
    <source>
        <dbReference type="EMBL" id="QCZ52488.1"/>
    </source>
</evidence>
<accession>A0A5B7XXU0</accession>
<evidence type="ECO:0000256" key="8">
    <source>
        <dbReference type="ARBA" id="ARBA00022801"/>
    </source>
</evidence>
<dbReference type="Proteomes" id="UP000307074">
    <property type="component" value="Chromosome"/>
</dbReference>
<dbReference type="Pfam" id="PF01751">
    <property type="entry name" value="Toprim"/>
    <property type="match status" value="1"/>
</dbReference>
<dbReference type="AlphaFoldDB" id="A0A5B7XXU0"/>
<dbReference type="PANTHER" id="PTHR39156:SF1">
    <property type="entry name" value="RIBONUCLEASE M5"/>
    <property type="match status" value="1"/>
</dbReference>
<dbReference type="NCBIfam" id="TIGR00334">
    <property type="entry name" value="5S_RNA_mat_M5"/>
    <property type="match status" value="1"/>
</dbReference>
<dbReference type="GO" id="GO:0005737">
    <property type="term" value="C:cytoplasm"/>
    <property type="evidence" value="ECO:0007669"/>
    <property type="project" value="UniProtKB-SubCell"/>
</dbReference>
<dbReference type="GO" id="GO:0006364">
    <property type="term" value="P:rRNA processing"/>
    <property type="evidence" value="ECO:0007669"/>
    <property type="project" value="UniProtKB-UniRule"/>
</dbReference>
<evidence type="ECO:0000313" key="15">
    <source>
        <dbReference type="Proteomes" id="UP000307074"/>
    </source>
</evidence>
<evidence type="ECO:0000256" key="9">
    <source>
        <dbReference type="ARBA" id="ARBA00022842"/>
    </source>
</evidence>
<dbReference type="SMART" id="SM00493">
    <property type="entry name" value="TOPRIM"/>
    <property type="match status" value="1"/>
</dbReference>
<dbReference type="Pfam" id="PF13331">
    <property type="entry name" value="DUF4093"/>
    <property type="match status" value="1"/>
</dbReference>
<keyword evidence="1 11" id="KW-0963">Cytoplasm</keyword>
<dbReference type="InterPro" id="IPR006171">
    <property type="entry name" value="TOPRIM_dom"/>
</dbReference>
<evidence type="ECO:0000259" key="13">
    <source>
        <dbReference type="PROSITE" id="PS50880"/>
    </source>
</evidence>
<organism evidence="14 15">
    <name type="scientific">Levilactobacillus brevis</name>
    <name type="common">Lactobacillus brevis</name>
    <dbReference type="NCBI Taxonomy" id="1580"/>
    <lineage>
        <taxon>Bacteria</taxon>
        <taxon>Bacillati</taxon>
        <taxon>Bacillota</taxon>
        <taxon>Bacilli</taxon>
        <taxon>Lactobacillales</taxon>
        <taxon>Lactobacillaceae</taxon>
        <taxon>Levilactobacillus</taxon>
    </lineage>
</organism>
<dbReference type="FunFam" id="3.40.1360.10:FF:000006">
    <property type="entry name" value="Ribonuclease M5"/>
    <property type="match status" value="1"/>
</dbReference>
<protein>
    <recommendedName>
        <fullName evidence="11 12">Ribonuclease M5</fullName>
        <ecNumber evidence="11 12">3.1.26.8</ecNumber>
    </recommendedName>
    <alternativeName>
        <fullName evidence="11">RNase M5</fullName>
    </alternativeName>
    <alternativeName>
        <fullName evidence="11">Ribosomal RNA terminal maturase M5</fullName>
    </alternativeName>
</protein>
<keyword evidence="5" id="KW-0479">Metal-binding</keyword>
<evidence type="ECO:0000256" key="1">
    <source>
        <dbReference type="ARBA" id="ARBA00022490"/>
    </source>
</evidence>
<dbReference type="CDD" id="cd01027">
    <property type="entry name" value="TOPRIM_RNase_M5_like"/>
    <property type="match status" value="1"/>
</dbReference>